<dbReference type="EMBL" id="BAAAFA010000011">
    <property type="protein sequence ID" value="GAA0822086.1"/>
    <property type="molecule type" value="Genomic_DNA"/>
</dbReference>
<dbReference type="RefSeq" id="WP_343818505.1">
    <property type="nucleotide sequence ID" value="NZ_BAAAFA010000011.1"/>
</dbReference>
<organism evidence="1 2">
    <name type="scientific">Colwellia asteriadis</name>
    <dbReference type="NCBI Taxonomy" id="517723"/>
    <lineage>
        <taxon>Bacteria</taxon>
        <taxon>Pseudomonadati</taxon>
        <taxon>Pseudomonadota</taxon>
        <taxon>Gammaproteobacteria</taxon>
        <taxon>Alteromonadales</taxon>
        <taxon>Colwelliaceae</taxon>
        <taxon>Colwellia</taxon>
    </lineage>
</organism>
<proteinExistence type="predicted"/>
<dbReference type="Proteomes" id="UP001500021">
    <property type="component" value="Unassembled WGS sequence"/>
</dbReference>
<reference evidence="1 2" key="1">
    <citation type="journal article" date="2019" name="Int. J. Syst. Evol. Microbiol.">
        <title>The Global Catalogue of Microorganisms (GCM) 10K type strain sequencing project: providing services to taxonomists for standard genome sequencing and annotation.</title>
        <authorList>
            <consortium name="The Broad Institute Genomics Platform"/>
            <consortium name="The Broad Institute Genome Sequencing Center for Infectious Disease"/>
            <person name="Wu L."/>
            <person name="Ma J."/>
        </authorList>
    </citation>
    <scope>NUCLEOTIDE SEQUENCE [LARGE SCALE GENOMIC DNA]</scope>
    <source>
        <strain evidence="1 2">JCM 15608</strain>
    </source>
</reference>
<dbReference type="SUPFAM" id="SSF55961">
    <property type="entry name" value="Bet v1-like"/>
    <property type="match status" value="1"/>
</dbReference>
<name>A0ABN1LAQ8_9GAMM</name>
<comment type="caution">
    <text evidence="1">The sequence shown here is derived from an EMBL/GenBank/DDBJ whole genome shotgun (WGS) entry which is preliminary data.</text>
</comment>
<dbReference type="InterPro" id="IPR023393">
    <property type="entry name" value="START-like_dom_sf"/>
</dbReference>
<keyword evidence="2" id="KW-1185">Reference proteome</keyword>
<dbReference type="Gene3D" id="3.30.530.20">
    <property type="match status" value="1"/>
</dbReference>
<accession>A0ABN1LAQ8</accession>
<sequence>MPWTVWEDNRHLSVSYRDAQLPTQQSAAGLIEIQAKLSVESSLAGFLLFLQDVDNTPNWLKGAQESKILTHASASEQSFFVTFSKIWPLKPRLLLLHSRFWQNDDLSVDMSVTQLAPPENLTTALDESIDDFFIVTIHHAHWKLTPKLQGGSLRIAIEYTVIADGGGNAPTWLANHMALKSIWKSMHALQQQLPHSHWQSKKISNIKELK</sequence>
<protein>
    <submittedName>
        <fullName evidence="1">START domain-containing protein</fullName>
    </submittedName>
</protein>
<gene>
    <name evidence="1" type="ORF">GCM10009111_29890</name>
</gene>
<evidence type="ECO:0000313" key="1">
    <source>
        <dbReference type="EMBL" id="GAA0822086.1"/>
    </source>
</evidence>
<evidence type="ECO:0000313" key="2">
    <source>
        <dbReference type="Proteomes" id="UP001500021"/>
    </source>
</evidence>